<organism evidence="7 8">
    <name type="scientific">Marispirochaeta aestuarii</name>
    <dbReference type="NCBI Taxonomy" id="1963862"/>
    <lineage>
        <taxon>Bacteria</taxon>
        <taxon>Pseudomonadati</taxon>
        <taxon>Spirochaetota</taxon>
        <taxon>Spirochaetia</taxon>
        <taxon>Spirochaetales</taxon>
        <taxon>Spirochaetaceae</taxon>
        <taxon>Marispirochaeta</taxon>
    </lineage>
</organism>
<proteinExistence type="predicted"/>
<feature type="transmembrane region" description="Helical" evidence="6">
    <location>
        <begin position="288"/>
        <end position="305"/>
    </location>
</feature>
<evidence type="ECO:0000256" key="4">
    <source>
        <dbReference type="ARBA" id="ARBA00022989"/>
    </source>
</evidence>
<feature type="transmembrane region" description="Helical" evidence="6">
    <location>
        <begin position="204"/>
        <end position="226"/>
    </location>
</feature>
<dbReference type="OrthoDB" id="368246at2"/>
<evidence type="ECO:0000256" key="5">
    <source>
        <dbReference type="ARBA" id="ARBA00023136"/>
    </source>
</evidence>
<keyword evidence="4 6" id="KW-1133">Transmembrane helix</keyword>
<dbReference type="STRING" id="1963862.B4O97_06575"/>
<keyword evidence="8" id="KW-1185">Reference proteome</keyword>
<dbReference type="EMBL" id="MWQY01000006">
    <property type="protein sequence ID" value="ORC36359.1"/>
    <property type="molecule type" value="Genomic_DNA"/>
</dbReference>
<dbReference type="GO" id="GO:0022857">
    <property type="term" value="F:transmembrane transporter activity"/>
    <property type="evidence" value="ECO:0007669"/>
    <property type="project" value="InterPro"/>
</dbReference>
<gene>
    <name evidence="7" type="ORF">B4O97_06575</name>
</gene>
<sequence>MSLRRKGRARDVLMPLMSILIVFVPILVLRPRVINYTGFNLLFNMAIPVALATIAQMFAMTISEIDLSIGNLVSLVTCIAGSLLPTRPLLGILLLFGIIAVYMLVGAVLYLRNLQSIVVTIGMSFIWTGLAIMIQPHPGGNVPEFLVGAMNMRTPVVPMPIFFLVILAILLHVLLFKSSFGILLRGMGGNRKAIEQSGHSMLKLQMAVFGMVGLFGILSGFALAGITTSADPNIARNYTLIAVASVVLGGGSFAGGTVSAVGVVLGACTMTLVGTLLTFLRISPDWQIGAQGIIILAVLFINSQLKKSGKVRYV</sequence>
<comment type="caution">
    <text evidence="7">The sequence shown here is derived from an EMBL/GenBank/DDBJ whole genome shotgun (WGS) entry which is preliminary data.</text>
</comment>
<feature type="transmembrane region" description="Helical" evidence="6">
    <location>
        <begin position="67"/>
        <end position="84"/>
    </location>
</feature>
<feature type="transmembrane region" description="Helical" evidence="6">
    <location>
        <begin position="90"/>
        <end position="110"/>
    </location>
</feature>
<evidence type="ECO:0000256" key="1">
    <source>
        <dbReference type="ARBA" id="ARBA00004651"/>
    </source>
</evidence>
<dbReference type="Proteomes" id="UP000192343">
    <property type="component" value="Unassembled WGS sequence"/>
</dbReference>
<feature type="transmembrane region" description="Helical" evidence="6">
    <location>
        <begin position="41"/>
        <end position="60"/>
    </location>
</feature>
<feature type="transmembrane region" description="Helical" evidence="6">
    <location>
        <begin position="117"/>
        <end position="137"/>
    </location>
</feature>
<comment type="subcellular location">
    <subcellularLocation>
        <location evidence="1">Cell membrane</location>
        <topology evidence="1">Multi-pass membrane protein</topology>
    </subcellularLocation>
</comment>
<evidence type="ECO:0000256" key="2">
    <source>
        <dbReference type="ARBA" id="ARBA00022475"/>
    </source>
</evidence>
<name>A0A1Y1S121_9SPIO</name>
<accession>A0A1Y1S121</accession>
<dbReference type="CDD" id="cd06579">
    <property type="entry name" value="TM_PBP1_transp_AraH_like"/>
    <property type="match status" value="1"/>
</dbReference>
<dbReference type="InterPro" id="IPR001851">
    <property type="entry name" value="ABC_transp_permease"/>
</dbReference>
<keyword evidence="3 6" id="KW-0812">Transmembrane</keyword>
<dbReference type="PANTHER" id="PTHR32196">
    <property type="entry name" value="ABC TRANSPORTER PERMEASE PROTEIN YPHD-RELATED-RELATED"/>
    <property type="match status" value="1"/>
</dbReference>
<keyword evidence="2" id="KW-1003">Cell membrane</keyword>
<evidence type="ECO:0000256" key="3">
    <source>
        <dbReference type="ARBA" id="ARBA00022692"/>
    </source>
</evidence>
<evidence type="ECO:0000256" key="6">
    <source>
        <dbReference type="SAM" id="Phobius"/>
    </source>
</evidence>
<evidence type="ECO:0000313" key="8">
    <source>
        <dbReference type="Proteomes" id="UP000192343"/>
    </source>
</evidence>
<feature type="transmembrane region" description="Helical" evidence="6">
    <location>
        <begin position="263"/>
        <end position="282"/>
    </location>
</feature>
<dbReference type="GO" id="GO:0005886">
    <property type="term" value="C:plasma membrane"/>
    <property type="evidence" value="ECO:0007669"/>
    <property type="project" value="UniProtKB-SubCell"/>
</dbReference>
<feature type="transmembrane region" description="Helical" evidence="6">
    <location>
        <begin position="238"/>
        <end position="256"/>
    </location>
</feature>
<evidence type="ECO:0000313" key="7">
    <source>
        <dbReference type="EMBL" id="ORC36359.1"/>
    </source>
</evidence>
<protein>
    <submittedName>
        <fullName evidence="7">ABC transporter permease</fullName>
    </submittedName>
</protein>
<reference evidence="7 8" key="1">
    <citation type="submission" date="2017-03" db="EMBL/GenBank/DDBJ databases">
        <title>Draft Genome sequence of Marispirochaeta sp. strain JC444.</title>
        <authorList>
            <person name="Shivani Y."/>
            <person name="Subhash Y."/>
            <person name="Sasikala C."/>
            <person name="Ramana C."/>
        </authorList>
    </citation>
    <scope>NUCLEOTIDE SEQUENCE [LARGE SCALE GENOMIC DNA]</scope>
    <source>
        <strain evidence="7 8">JC444</strain>
    </source>
</reference>
<keyword evidence="5 6" id="KW-0472">Membrane</keyword>
<feature type="transmembrane region" description="Helical" evidence="6">
    <location>
        <begin position="12"/>
        <end position="29"/>
    </location>
</feature>
<dbReference type="AlphaFoldDB" id="A0A1Y1S121"/>
<feature type="transmembrane region" description="Helical" evidence="6">
    <location>
        <begin position="157"/>
        <end position="184"/>
    </location>
</feature>
<dbReference type="Pfam" id="PF02653">
    <property type="entry name" value="BPD_transp_2"/>
    <property type="match status" value="1"/>
</dbReference>